<keyword evidence="6" id="KW-1185">Reference proteome</keyword>
<sequence>MTDNPRQEFVRPHADLLPRILRRLLRTPERFAQHFERKIKLASCVAEDGAVLYPACIIANNRARDNIRIGRQSRILARLETMGHGGDIQIGAYCFIGERTNIWSANSIVIGDRVLISHDVNIHDSNSHSFSARARHQHFLDIFSNGHPPILTDVPSAPIAIGNDAWIGFGATVLKGVTIGEGAVVAARSVVTKDVAPYTVVAGFPAKVIRHLDRDINEEIEVISDINKVT</sequence>
<dbReference type="Pfam" id="PF00132">
    <property type="entry name" value="Hexapep"/>
    <property type="match status" value="1"/>
</dbReference>
<keyword evidence="2" id="KW-0808">Transferase</keyword>
<name>A0A947D5E3_9HYPH</name>
<dbReference type="RefSeq" id="WP_261967157.1">
    <property type="nucleotide sequence ID" value="NZ_JAHHZF010000002.1"/>
</dbReference>
<comment type="similarity">
    <text evidence="1">Belongs to the transferase hexapeptide repeat family.</text>
</comment>
<dbReference type="CDD" id="cd04647">
    <property type="entry name" value="LbH_MAT_like"/>
    <property type="match status" value="1"/>
</dbReference>
<keyword evidence="3" id="KW-0677">Repeat</keyword>
<gene>
    <name evidence="5" type="ORF">KL771_03370</name>
</gene>
<evidence type="ECO:0000256" key="3">
    <source>
        <dbReference type="ARBA" id="ARBA00022737"/>
    </source>
</evidence>
<dbReference type="PROSITE" id="PS00101">
    <property type="entry name" value="HEXAPEP_TRANSFERASES"/>
    <property type="match status" value="1"/>
</dbReference>
<evidence type="ECO:0000256" key="2">
    <source>
        <dbReference type="ARBA" id="ARBA00022679"/>
    </source>
</evidence>
<dbReference type="PANTHER" id="PTHR23416">
    <property type="entry name" value="SIALIC ACID SYNTHASE-RELATED"/>
    <property type="match status" value="1"/>
</dbReference>
<dbReference type="SUPFAM" id="SSF51161">
    <property type="entry name" value="Trimeric LpxA-like enzymes"/>
    <property type="match status" value="1"/>
</dbReference>
<keyword evidence="4 5" id="KW-0012">Acyltransferase</keyword>
<dbReference type="Gene3D" id="2.160.10.10">
    <property type="entry name" value="Hexapeptide repeat proteins"/>
    <property type="match status" value="1"/>
</dbReference>
<dbReference type="InterPro" id="IPR018357">
    <property type="entry name" value="Hexapep_transf_CS"/>
</dbReference>
<evidence type="ECO:0000256" key="4">
    <source>
        <dbReference type="ARBA" id="ARBA00023315"/>
    </source>
</evidence>
<proteinExistence type="inferred from homology"/>
<organism evidence="5 6">
    <name type="scientific">Prosthecodimorpha staleyi</name>
    <dbReference type="NCBI Taxonomy" id="2840188"/>
    <lineage>
        <taxon>Bacteria</taxon>
        <taxon>Pseudomonadati</taxon>
        <taxon>Pseudomonadota</taxon>
        <taxon>Alphaproteobacteria</taxon>
        <taxon>Hyphomicrobiales</taxon>
        <taxon>Ancalomicrobiaceae</taxon>
        <taxon>Prosthecodimorpha</taxon>
    </lineage>
</organism>
<comment type="caution">
    <text evidence="5">The sequence shown here is derived from an EMBL/GenBank/DDBJ whole genome shotgun (WGS) entry which is preliminary data.</text>
</comment>
<dbReference type="InterPro" id="IPR011004">
    <property type="entry name" value="Trimer_LpxA-like_sf"/>
</dbReference>
<dbReference type="Proteomes" id="UP000766595">
    <property type="component" value="Unassembled WGS sequence"/>
</dbReference>
<reference evidence="5 6" key="1">
    <citation type="submission" date="2021-06" db="EMBL/GenBank/DDBJ databases">
        <authorList>
            <person name="Grouzdev D.S."/>
            <person name="Koziaeva V."/>
        </authorList>
    </citation>
    <scope>NUCLEOTIDE SEQUENCE [LARGE SCALE GENOMIC DNA]</scope>
    <source>
        <strain evidence="5 6">22</strain>
    </source>
</reference>
<evidence type="ECO:0000256" key="1">
    <source>
        <dbReference type="ARBA" id="ARBA00007274"/>
    </source>
</evidence>
<dbReference type="InterPro" id="IPR051159">
    <property type="entry name" value="Hexapeptide_acetyltransf"/>
</dbReference>
<protein>
    <submittedName>
        <fullName evidence="5">Acyltransferase</fullName>
    </submittedName>
</protein>
<dbReference type="AlphaFoldDB" id="A0A947D5E3"/>
<dbReference type="EMBL" id="JAHHZF010000002">
    <property type="protein sequence ID" value="MBT9288472.1"/>
    <property type="molecule type" value="Genomic_DNA"/>
</dbReference>
<evidence type="ECO:0000313" key="6">
    <source>
        <dbReference type="Proteomes" id="UP000766595"/>
    </source>
</evidence>
<accession>A0A947D5E3</accession>
<dbReference type="PANTHER" id="PTHR23416:SF23">
    <property type="entry name" value="ACETYLTRANSFERASE C18B11.09C-RELATED"/>
    <property type="match status" value="1"/>
</dbReference>
<evidence type="ECO:0000313" key="5">
    <source>
        <dbReference type="EMBL" id="MBT9288472.1"/>
    </source>
</evidence>
<dbReference type="GO" id="GO:0005829">
    <property type="term" value="C:cytosol"/>
    <property type="evidence" value="ECO:0007669"/>
    <property type="project" value="TreeGrafter"/>
</dbReference>
<dbReference type="GO" id="GO:0008374">
    <property type="term" value="F:O-acyltransferase activity"/>
    <property type="evidence" value="ECO:0007669"/>
    <property type="project" value="TreeGrafter"/>
</dbReference>
<dbReference type="InterPro" id="IPR001451">
    <property type="entry name" value="Hexapep"/>
</dbReference>